<proteinExistence type="inferred from homology"/>
<dbReference type="GO" id="GO:0008892">
    <property type="term" value="F:guanine deaminase activity"/>
    <property type="evidence" value="ECO:0007669"/>
    <property type="project" value="UniProtKB-UniRule"/>
</dbReference>
<dbReference type="Pfam" id="PF01979">
    <property type="entry name" value="Amidohydro_1"/>
    <property type="match status" value="1"/>
</dbReference>
<dbReference type="STRING" id="1214573.A0A0G2FTL2"/>
<evidence type="ECO:0000259" key="9">
    <source>
        <dbReference type="Pfam" id="PF01979"/>
    </source>
</evidence>
<dbReference type="Gene3D" id="3.20.20.140">
    <property type="entry name" value="Metal-dependent hydrolases"/>
    <property type="match status" value="1"/>
</dbReference>
<keyword evidence="3 8" id="KW-0479">Metal-binding</keyword>
<dbReference type="InterPro" id="IPR032466">
    <property type="entry name" value="Metal_Hydrolase"/>
</dbReference>
<protein>
    <recommendedName>
        <fullName evidence="8">Guanine deaminase</fullName>
        <shortName evidence="8">Guanase</shortName>
        <ecNumber evidence="8">3.5.4.3</ecNumber>
    </recommendedName>
    <alternativeName>
        <fullName evidence="8">Guanine aminohydrolase</fullName>
    </alternativeName>
</protein>
<keyword evidence="5 8" id="KW-0862">Zinc</keyword>
<dbReference type="PANTHER" id="PTHR11271">
    <property type="entry name" value="GUANINE DEAMINASE"/>
    <property type="match status" value="1"/>
</dbReference>
<dbReference type="InterPro" id="IPR011059">
    <property type="entry name" value="Metal-dep_hydrolase_composite"/>
</dbReference>
<comment type="function">
    <text evidence="7 8">Catalyzes the hydrolytic deamination of guanine, producing xanthine and ammonia.</text>
</comment>
<dbReference type="Gene3D" id="2.30.40.10">
    <property type="entry name" value="Urease, subunit C, domain 1"/>
    <property type="match status" value="1"/>
</dbReference>
<dbReference type="CDD" id="cd01303">
    <property type="entry name" value="GDEase"/>
    <property type="match status" value="1"/>
</dbReference>
<reference evidence="10 11" key="1">
    <citation type="submission" date="2015-05" db="EMBL/GenBank/DDBJ databases">
        <title>Distinctive expansion of gene families associated with plant cell wall degradation and secondary metabolism in the genomes of grapevine trunk pathogens.</title>
        <authorList>
            <person name="Lawrence D.P."/>
            <person name="Travadon R."/>
            <person name="Rolshausen P.E."/>
            <person name="Baumgartner K."/>
        </authorList>
    </citation>
    <scope>NUCLEOTIDE SEQUENCE [LARGE SCALE GENOMIC DNA]</scope>
    <source>
        <strain evidence="10">DA912</strain>
    </source>
</reference>
<dbReference type="EMBL" id="LCUC01000083">
    <property type="protein sequence ID" value="KKY37502.1"/>
    <property type="molecule type" value="Genomic_DNA"/>
</dbReference>
<name>A0A0G2FTL2_9PEZI</name>
<dbReference type="GO" id="GO:0008270">
    <property type="term" value="F:zinc ion binding"/>
    <property type="evidence" value="ECO:0007669"/>
    <property type="project" value="UniProtKB-UniRule"/>
</dbReference>
<sequence>MPMGKRLWGDDNMSTPTIFHGAVIHSLSPTELEIIESALLVIDGNGCILVFEKNVDVVPETLHTPDGASIQSKDCTIHELRQGSFLIPGFVDTHNHAPQWAQRGLGQGMHILDWLDSVTFPNEARFADPEYARRIYGRCVDGFLKQGITTASYYASAHGEATRILADICLQKGQRALIGKCNMDRNAPDYYRDASAEESLRVTEECIAHIQKIDPEGRLIRPVLTPRFAITCEPAVLEGLGRIAKRQPELAIQTHFNEAEQEMQATQSLFPQFTNEVDLYHHYGLLGPRSILAHCCYMSEYELARFAELGCGVAHCPISNMTVGGGFMAAPVREFLRRGIKTGLGTDSGGGFSSSILDAMRQALVASNAREAMSHGSEKGLSIEELFYLATRGGAMVCSVGDKVGNFAAGMEFDACVISTHAHDQIMTMVENDSLRTVFNKFVMTGDDRNIEAVYVRGKQVKVI</sequence>
<comment type="caution">
    <text evidence="10">The sequence shown here is derived from an EMBL/GenBank/DDBJ whole genome shotgun (WGS) entry which is preliminary data.</text>
</comment>
<organism evidence="10 11">
    <name type="scientific">Diaporthe ampelina</name>
    <dbReference type="NCBI Taxonomy" id="1214573"/>
    <lineage>
        <taxon>Eukaryota</taxon>
        <taxon>Fungi</taxon>
        <taxon>Dikarya</taxon>
        <taxon>Ascomycota</taxon>
        <taxon>Pezizomycotina</taxon>
        <taxon>Sordariomycetes</taxon>
        <taxon>Sordariomycetidae</taxon>
        <taxon>Diaporthales</taxon>
        <taxon>Diaporthaceae</taxon>
        <taxon>Diaporthe</taxon>
    </lineage>
</organism>
<dbReference type="InterPro" id="IPR006680">
    <property type="entry name" value="Amidohydro-rel"/>
</dbReference>
<comment type="pathway">
    <text evidence="1 8">Purine metabolism; guanine degradation; xanthine from guanine: step 1/1.</text>
</comment>
<dbReference type="NCBIfam" id="TIGR02967">
    <property type="entry name" value="guan_deamin"/>
    <property type="match status" value="1"/>
</dbReference>
<feature type="domain" description="Amidohydrolase-related" evidence="9">
    <location>
        <begin position="85"/>
        <end position="461"/>
    </location>
</feature>
<dbReference type="EC" id="3.5.4.3" evidence="8"/>
<evidence type="ECO:0000256" key="6">
    <source>
        <dbReference type="ARBA" id="ARBA00051148"/>
    </source>
</evidence>
<keyword evidence="4 8" id="KW-0378">Hydrolase</keyword>
<accession>A0A0G2FTL2</accession>
<evidence type="ECO:0000256" key="2">
    <source>
        <dbReference type="ARBA" id="ARBA00006745"/>
    </source>
</evidence>
<dbReference type="InterPro" id="IPR051607">
    <property type="entry name" value="Metallo-dep_hydrolases"/>
</dbReference>
<gene>
    <name evidence="10" type="ORF">UCDDA912_g02492</name>
</gene>
<dbReference type="FunFam" id="3.20.20.140:FF:000022">
    <property type="entry name" value="Guanine deaminase"/>
    <property type="match status" value="1"/>
</dbReference>
<dbReference type="UniPathway" id="UPA00603">
    <property type="reaction ID" value="UER00660"/>
</dbReference>
<dbReference type="GO" id="GO:0005829">
    <property type="term" value="C:cytosol"/>
    <property type="evidence" value="ECO:0007669"/>
    <property type="project" value="TreeGrafter"/>
</dbReference>
<dbReference type="SUPFAM" id="SSF51556">
    <property type="entry name" value="Metallo-dependent hydrolases"/>
    <property type="match status" value="1"/>
</dbReference>
<evidence type="ECO:0000256" key="4">
    <source>
        <dbReference type="ARBA" id="ARBA00022801"/>
    </source>
</evidence>
<evidence type="ECO:0000256" key="7">
    <source>
        <dbReference type="ARBA" id="ARBA00056079"/>
    </source>
</evidence>
<dbReference type="OrthoDB" id="194468at2759"/>
<comment type="similarity">
    <text evidence="2 8">Belongs to the metallo-dependent hydrolases superfamily. ATZ/TRZ family.</text>
</comment>
<reference evidence="10 11" key="2">
    <citation type="submission" date="2015-05" db="EMBL/GenBank/DDBJ databases">
        <authorList>
            <person name="Morales-Cruz A."/>
            <person name="Amrine K.C."/>
            <person name="Cantu D."/>
        </authorList>
    </citation>
    <scope>NUCLEOTIDE SEQUENCE [LARGE SCALE GENOMIC DNA]</scope>
    <source>
        <strain evidence="10">DA912</strain>
    </source>
</reference>
<evidence type="ECO:0000313" key="11">
    <source>
        <dbReference type="Proteomes" id="UP000034680"/>
    </source>
</evidence>
<evidence type="ECO:0000256" key="3">
    <source>
        <dbReference type="ARBA" id="ARBA00022723"/>
    </source>
</evidence>
<dbReference type="InterPro" id="IPR014311">
    <property type="entry name" value="Guanine_deaminase"/>
</dbReference>
<keyword evidence="11" id="KW-1185">Reference proteome</keyword>
<dbReference type="PANTHER" id="PTHR11271:SF49">
    <property type="entry name" value="GUANINE DEAMINASE"/>
    <property type="match status" value="1"/>
</dbReference>
<comment type="cofactor">
    <cofactor evidence="8">
        <name>Zn(2+)</name>
        <dbReference type="ChEBI" id="CHEBI:29105"/>
    </cofactor>
    <text evidence="8">Binds 1 zinc ion per subunit.</text>
</comment>
<evidence type="ECO:0000313" key="10">
    <source>
        <dbReference type="EMBL" id="KKY37502.1"/>
    </source>
</evidence>
<evidence type="ECO:0000256" key="1">
    <source>
        <dbReference type="ARBA" id="ARBA00004984"/>
    </source>
</evidence>
<dbReference type="GO" id="GO:0006147">
    <property type="term" value="P:guanine catabolic process"/>
    <property type="evidence" value="ECO:0007669"/>
    <property type="project" value="UniProtKB-UniRule"/>
</dbReference>
<evidence type="ECO:0000256" key="5">
    <source>
        <dbReference type="ARBA" id="ARBA00022833"/>
    </source>
</evidence>
<dbReference type="AlphaFoldDB" id="A0A0G2FTL2"/>
<dbReference type="Proteomes" id="UP000034680">
    <property type="component" value="Unassembled WGS sequence"/>
</dbReference>
<evidence type="ECO:0000256" key="8">
    <source>
        <dbReference type="RuleBase" id="RU366009"/>
    </source>
</evidence>
<comment type="catalytic activity">
    <reaction evidence="6 8">
        <text>guanine + H2O + H(+) = xanthine + NH4(+)</text>
        <dbReference type="Rhea" id="RHEA:14665"/>
        <dbReference type="ChEBI" id="CHEBI:15377"/>
        <dbReference type="ChEBI" id="CHEBI:15378"/>
        <dbReference type="ChEBI" id="CHEBI:16235"/>
        <dbReference type="ChEBI" id="CHEBI:17712"/>
        <dbReference type="ChEBI" id="CHEBI:28938"/>
        <dbReference type="EC" id="3.5.4.3"/>
    </reaction>
</comment>